<dbReference type="InterPro" id="IPR043132">
    <property type="entry name" value="BCAT-like_C"/>
</dbReference>
<evidence type="ECO:0000256" key="3">
    <source>
        <dbReference type="ARBA" id="ARBA00004931"/>
    </source>
</evidence>
<evidence type="ECO:0000256" key="5">
    <source>
        <dbReference type="ARBA" id="ARBA00009320"/>
    </source>
</evidence>
<evidence type="ECO:0000313" key="13">
    <source>
        <dbReference type="EMBL" id="APG64194.1"/>
    </source>
</evidence>
<evidence type="ECO:0000313" key="14">
    <source>
        <dbReference type="Proteomes" id="UP000181898"/>
    </source>
</evidence>
<comment type="pathway">
    <text evidence="2">Amino-acid biosynthesis; L-isoleucine biosynthesis; L-isoleucine from 2-oxobutanoate: step 4/4.</text>
</comment>
<dbReference type="SUPFAM" id="SSF56752">
    <property type="entry name" value="D-aminoacid aminotransferase-like PLP-dependent enzymes"/>
    <property type="match status" value="1"/>
</dbReference>
<keyword evidence="13" id="KW-0808">Transferase</keyword>
<evidence type="ECO:0000256" key="6">
    <source>
        <dbReference type="ARBA" id="ARBA00013053"/>
    </source>
</evidence>
<evidence type="ECO:0000256" key="4">
    <source>
        <dbReference type="ARBA" id="ARBA00005072"/>
    </source>
</evidence>
<evidence type="ECO:0000256" key="12">
    <source>
        <dbReference type="RuleBase" id="RU004516"/>
    </source>
</evidence>
<keyword evidence="14" id="KW-1185">Reference proteome</keyword>
<dbReference type="InterPro" id="IPR043131">
    <property type="entry name" value="BCAT-like_N"/>
</dbReference>
<dbReference type="CDD" id="cd00449">
    <property type="entry name" value="PLPDE_IV"/>
    <property type="match status" value="1"/>
</dbReference>
<comment type="similarity">
    <text evidence="5 11">Belongs to the class-IV pyridoxal-phosphate-dependent aminotransferase family.</text>
</comment>
<dbReference type="PROSITE" id="PS00770">
    <property type="entry name" value="AA_TRANSFER_CLASS_4"/>
    <property type="match status" value="1"/>
</dbReference>
<dbReference type="InterPro" id="IPR036038">
    <property type="entry name" value="Aminotransferase-like"/>
</dbReference>
<evidence type="ECO:0000256" key="10">
    <source>
        <dbReference type="ARBA" id="ARBA00049229"/>
    </source>
</evidence>
<evidence type="ECO:0000256" key="7">
    <source>
        <dbReference type="ARBA" id="ARBA00022898"/>
    </source>
</evidence>
<evidence type="ECO:0000256" key="1">
    <source>
        <dbReference type="ARBA" id="ARBA00001933"/>
    </source>
</evidence>
<name>A0A1L3JGE3_9FLAO</name>
<protein>
    <recommendedName>
        <fullName evidence="6">branched-chain-amino-acid transaminase</fullName>
        <ecNumber evidence="6">2.6.1.42</ecNumber>
    </recommendedName>
</protein>
<dbReference type="GO" id="GO:0046394">
    <property type="term" value="P:carboxylic acid biosynthetic process"/>
    <property type="evidence" value="ECO:0007669"/>
    <property type="project" value="UniProtKB-ARBA"/>
</dbReference>
<comment type="catalytic activity">
    <reaction evidence="9">
        <text>L-isoleucine + 2-oxoglutarate = (S)-3-methyl-2-oxopentanoate + L-glutamate</text>
        <dbReference type="Rhea" id="RHEA:24801"/>
        <dbReference type="ChEBI" id="CHEBI:16810"/>
        <dbReference type="ChEBI" id="CHEBI:29985"/>
        <dbReference type="ChEBI" id="CHEBI:35146"/>
        <dbReference type="ChEBI" id="CHEBI:58045"/>
        <dbReference type="EC" id="2.6.1.42"/>
    </reaction>
</comment>
<comment type="cofactor">
    <cofactor evidence="1 12">
        <name>pyridoxal 5'-phosphate</name>
        <dbReference type="ChEBI" id="CHEBI:597326"/>
    </cofactor>
</comment>
<dbReference type="OrthoDB" id="9805628at2"/>
<dbReference type="STRING" id="1850252.LPB136_01910"/>
<comment type="catalytic activity">
    <reaction evidence="8">
        <text>L-valine + 2-oxoglutarate = 3-methyl-2-oxobutanoate + L-glutamate</text>
        <dbReference type="Rhea" id="RHEA:24813"/>
        <dbReference type="ChEBI" id="CHEBI:11851"/>
        <dbReference type="ChEBI" id="CHEBI:16810"/>
        <dbReference type="ChEBI" id="CHEBI:29985"/>
        <dbReference type="ChEBI" id="CHEBI:57762"/>
        <dbReference type="EC" id="2.6.1.42"/>
    </reaction>
</comment>
<dbReference type="InterPro" id="IPR050571">
    <property type="entry name" value="Class-IV_PLP-Dep_Aminotrnsfr"/>
</dbReference>
<dbReference type="Gene3D" id="3.20.10.10">
    <property type="entry name" value="D-amino Acid Aminotransferase, subunit A, domain 2"/>
    <property type="match status" value="1"/>
</dbReference>
<comment type="catalytic activity">
    <reaction evidence="10">
        <text>L-leucine + 2-oxoglutarate = 4-methyl-2-oxopentanoate + L-glutamate</text>
        <dbReference type="Rhea" id="RHEA:18321"/>
        <dbReference type="ChEBI" id="CHEBI:16810"/>
        <dbReference type="ChEBI" id="CHEBI:17865"/>
        <dbReference type="ChEBI" id="CHEBI:29985"/>
        <dbReference type="ChEBI" id="CHEBI:57427"/>
        <dbReference type="EC" id="2.6.1.42"/>
    </reaction>
</comment>
<gene>
    <name evidence="13" type="ORF">LPB136_01910</name>
</gene>
<dbReference type="GO" id="GO:0004084">
    <property type="term" value="F:branched-chain-amino-acid transaminase activity"/>
    <property type="evidence" value="ECO:0007669"/>
    <property type="project" value="UniProtKB-EC"/>
</dbReference>
<organism evidence="13 14">
    <name type="scientific">Tenacibaculum todarodis</name>
    <dbReference type="NCBI Taxonomy" id="1850252"/>
    <lineage>
        <taxon>Bacteria</taxon>
        <taxon>Pseudomonadati</taxon>
        <taxon>Bacteroidota</taxon>
        <taxon>Flavobacteriia</taxon>
        <taxon>Flavobacteriales</taxon>
        <taxon>Flavobacteriaceae</taxon>
        <taxon>Tenacibaculum</taxon>
    </lineage>
</organism>
<dbReference type="Pfam" id="PF01063">
    <property type="entry name" value="Aminotran_4"/>
    <property type="match status" value="1"/>
</dbReference>
<sequence>MINYNGDLSQTENVNISIENRGFKYGDAIFETIKISNGKVVFFEDHYFRLMASMRMLRMKIPMHFTLEFLEQEILKTIAAQEKSSSFRARLTVYRKDGGLYTPKTNKVDFLIEVSTNTFQTKESYSIDLYKDFYNFSGLLSTIKTNNRMVNTLASIYASENDFDNCVLLNERKGVVEVTNGNIFIIKGKTIKTPAITEGCIKGIVRKKVIDIIEKHPDFNIEETVISPFEIQKADEVFITNAIIGIQPITRYRKKEFSKEVSSKLQGSLKLLEITGK</sequence>
<accession>A0A1L3JGE3</accession>
<dbReference type="PANTHER" id="PTHR42743:SF11">
    <property type="entry name" value="AMINODEOXYCHORISMATE LYASE"/>
    <property type="match status" value="1"/>
</dbReference>
<dbReference type="Gene3D" id="3.30.470.10">
    <property type="match status" value="1"/>
</dbReference>
<dbReference type="EC" id="2.6.1.42" evidence="6"/>
<dbReference type="InterPro" id="IPR001544">
    <property type="entry name" value="Aminotrans_IV"/>
</dbReference>
<dbReference type="PANTHER" id="PTHR42743">
    <property type="entry name" value="AMINO-ACID AMINOTRANSFERASE"/>
    <property type="match status" value="1"/>
</dbReference>
<dbReference type="Proteomes" id="UP000181898">
    <property type="component" value="Chromosome"/>
</dbReference>
<dbReference type="AlphaFoldDB" id="A0A1L3JGE3"/>
<evidence type="ECO:0000256" key="8">
    <source>
        <dbReference type="ARBA" id="ARBA00048212"/>
    </source>
</evidence>
<dbReference type="KEGG" id="ten:LPB136_01910"/>
<reference evidence="13 14" key="1">
    <citation type="submission" date="2016-11" db="EMBL/GenBank/DDBJ databases">
        <title>Tenacibaculum sp. LPB0136, isolated from marine environment.</title>
        <authorList>
            <person name="Kim E."/>
            <person name="Yi H."/>
        </authorList>
    </citation>
    <scope>NUCLEOTIDE SEQUENCE [LARGE SCALE GENOMIC DNA]</scope>
    <source>
        <strain evidence="13 14">LPB0136</strain>
    </source>
</reference>
<keyword evidence="13" id="KW-0032">Aminotransferase</keyword>
<dbReference type="EMBL" id="CP018155">
    <property type="protein sequence ID" value="APG64194.1"/>
    <property type="molecule type" value="Genomic_DNA"/>
</dbReference>
<proteinExistence type="inferred from homology"/>
<comment type="pathway">
    <text evidence="4">Amino-acid biosynthesis; L-leucine biosynthesis; L-leucine from 3-methyl-2-oxobutanoate: step 4/4.</text>
</comment>
<dbReference type="InterPro" id="IPR018300">
    <property type="entry name" value="Aminotrans_IV_CS"/>
</dbReference>
<evidence type="ECO:0000256" key="2">
    <source>
        <dbReference type="ARBA" id="ARBA00004824"/>
    </source>
</evidence>
<evidence type="ECO:0000256" key="9">
    <source>
        <dbReference type="ARBA" id="ARBA00048798"/>
    </source>
</evidence>
<keyword evidence="7 12" id="KW-0663">Pyridoxal phosphate</keyword>
<dbReference type="RefSeq" id="WP_072554518.1">
    <property type="nucleotide sequence ID" value="NZ_CP018155.1"/>
</dbReference>
<evidence type="ECO:0000256" key="11">
    <source>
        <dbReference type="RuleBase" id="RU004106"/>
    </source>
</evidence>
<comment type="pathway">
    <text evidence="3">Amino-acid biosynthesis; L-valine biosynthesis; L-valine from pyruvate: step 4/4.</text>
</comment>